<name>A0AAV8XMG5_9CUCU</name>
<evidence type="ECO:0000313" key="1">
    <source>
        <dbReference type="EMBL" id="KAJ8940115.1"/>
    </source>
</evidence>
<organism evidence="1 2">
    <name type="scientific">Aromia moschata</name>
    <dbReference type="NCBI Taxonomy" id="1265417"/>
    <lineage>
        <taxon>Eukaryota</taxon>
        <taxon>Metazoa</taxon>
        <taxon>Ecdysozoa</taxon>
        <taxon>Arthropoda</taxon>
        <taxon>Hexapoda</taxon>
        <taxon>Insecta</taxon>
        <taxon>Pterygota</taxon>
        <taxon>Neoptera</taxon>
        <taxon>Endopterygota</taxon>
        <taxon>Coleoptera</taxon>
        <taxon>Polyphaga</taxon>
        <taxon>Cucujiformia</taxon>
        <taxon>Chrysomeloidea</taxon>
        <taxon>Cerambycidae</taxon>
        <taxon>Cerambycinae</taxon>
        <taxon>Callichromatini</taxon>
        <taxon>Aromia</taxon>
    </lineage>
</organism>
<reference evidence="1" key="1">
    <citation type="journal article" date="2023" name="Insect Mol. Biol.">
        <title>Genome sequencing provides insights into the evolution of gene families encoding plant cell wall-degrading enzymes in longhorned beetles.</title>
        <authorList>
            <person name="Shin N.R."/>
            <person name="Okamura Y."/>
            <person name="Kirsch R."/>
            <person name="Pauchet Y."/>
        </authorList>
    </citation>
    <scope>NUCLEOTIDE SEQUENCE</scope>
    <source>
        <strain evidence="1">AMC_N1</strain>
    </source>
</reference>
<dbReference type="AlphaFoldDB" id="A0AAV8XMG5"/>
<dbReference type="InterPro" id="IPR005312">
    <property type="entry name" value="DUF1759"/>
</dbReference>
<keyword evidence="2" id="KW-1185">Reference proteome</keyword>
<dbReference type="PANTHER" id="PTHR22954:SF3">
    <property type="entry name" value="PROTEIN CBG08539"/>
    <property type="match status" value="1"/>
</dbReference>
<protein>
    <submittedName>
        <fullName evidence="1">Uncharacterized protein</fullName>
    </submittedName>
</protein>
<dbReference type="EMBL" id="JAPWTK010000451">
    <property type="protein sequence ID" value="KAJ8940115.1"/>
    <property type="molecule type" value="Genomic_DNA"/>
</dbReference>
<dbReference type="Proteomes" id="UP001162162">
    <property type="component" value="Unassembled WGS sequence"/>
</dbReference>
<sequence length="189" mass="21418">MTEINNLEKLIRKRAVAKDDNPNDHEQERQTFENDYFKYEAMARRLLNPQVGSIVGESGANSNSINVNSVNEKFNIKLPTINLPVFDGSYENWLYFKDTFNSIVHANKAIADGEAADLIKSLEVSSANYNAAWQLINDRYENKNLLVNNHVKALFNLPAVSKESHVFLRSLLDKLNKSFKSIKGIRAAS</sequence>
<dbReference type="Pfam" id="PF03564">
    <property type="entry name" value="DUF1759"/>
    <property type="match status" value="1"/>
</dbReference>
<proteinExistence type="predicted"/>
<dbReference type="PANTHER" id="PTHR22954">
    <property type="entry name" value="RETROVIRAL PROTEASE-RELATED"/>
    <property type="match status" value="1"/>
</dbReference>
<comment type="caution">
    <text evidence="1">The sequence shown here is derived from an EMBL/GenBank/DDBJ whole genome shotgun (WGS) entry which is preliminary data.</text>
</comment>
<accession>A0AAV8XMG5</accession>
<gene>
    <name evidence="1" type="ORF">NQ318_009829</name>
</gene>
<evidence type="ECO:0000313" key="2">
    <source>
        <dbReference type="Proteomes" id="UP001162162"/>
    </source>
</evidence>